<feature type="region of interest" description="Disordered" evidence="1">
    <location>
        <begin position="199"/>
        <end position="224"/>
    </location>
</feature>
<dbReference type="Proteomes" id="UP001158576">
    <property type="component" value="Chromosome 2"/>
</dbReference>
<proteinExistence type="predicted"/>
<dbReference type="EMBL" id="OU015567">
    <property type="protein sequence ID" value="CAG5109558.1"/>
    <property type="molecule type" value="Genomic_DNA"/>
</dbReference>
<evidence type="ECO:0000313" key="2">
    <source>
        <dbReference type="EMBL" id="CAG5109558.1"/>
    </source>
</evidence>
<evidence type="ECO:0000313" key="3">
    <source>
        <dbReference type="Proteomes" id="UP001158576"/>
    </source>
</evidence>
<sequence>MAFKFALAAVVAGSRTARDAQQDLVNCRDTKPWLSCITAYTRGECFANIGCDRTCGQCSSSACYDRIPVPHVKLYEDNAPVRAMWPTIGNQNGQNSFPALKELESREGFPFEESSISKFCLDVFNNGLCDSWDQLTLHYEDASILLTGMPNEYCQFTCGYCNDQTSDDVHNSCVNAHNNIMTLLAGENKIQNVFDYGLGEETTTEGPASTESPAIDEAEEEEDEGEEEECDWFCQFFSGGDAEHSNTWWRRRRSAIPLEKREVIVSAIESILKNSNVRNRREAEEVLFSEFGWFTNEFNAPEAVTTNHADGLENCNDKLFAQNDGDLIEEEEIEEFEENEELMNPFSQIAERRWPQDSEAIQRYFNKNSNVNLGECQWVEIPASAAEELEDLASTELTYDCSISCPEGTALFISDKEASDEEIRMNCSKDSRFATNMQRDSSCQAANYCPNNICERLECREVEEEEGEEVETFEWDF</sequence>
<feature type="compositionally biased region" description="Acidic residues" evidence="1">
    <location>
        <begin position="214"/>
        <end position="224"/>
    </location>
</feature>
<organism evidence="2 3">
    <name type="scientific">Oikopleura dioica</name>
    <name type="common">Tunicate</name>
    <dbReference type="NCBI Taxonomy" id="34765"/>
    <lineage>
        <taxon>Eukaryota</taxon>
        <taxon>Metazoa</taxon>
        <taxon>Chordata</taxon>
        <taxon>Tunicata</taxon>
        <taxon>Appendicularia</taxon>
        <taxon>Copelata</taxon>
        <taxon>Oikopleuridae</taxon>
        <taxon>Oikopleura</taxon>
    </lineage>
</organism>
<name>A0ABN7T2M9_OIKDI</name>
<evidence type="ECO:0000256" key="1">
    <source>
        <dbReference type="SAM" id="MobiDB-lite"/>
    </source>
</evidence>
<keyword evidence="3" id="KW-1185">Reference proteome</keyword>
<accession>A0ABN7T2M9</accession>
<gene>
    <name evidence="2" type="ORF">OKIOD_LOCUS12843</name>
</gene>
<protein>
    <submittedName>
        <fullName evidence="2">Oidioi.mRNA.OKI2018_I69.chr2.g4078.t1.cds</fullName>
    </submittedName>
</protein>
<reference evidence="2 3" key="1">
    <citation type="submission" date="2021-04" db="EMBL/GenBank/DDBJ databases">
        <authorList>
            <person name="Bliznina A."/>
        </authorList>
    </citation>
    <scope>NUCLEOTIDE SEQUENCE [LARGE SCALE GENOMIC DNA]</scope>
</reference>